<proteinExistence type="predicted"/>
<dbReference type="EMBL" id="QRPE01000001">
    <property type="protein sequence ID" value="RHL96751.1"/>
    <property type="molecule type" value="Genomic_DNA"/>
</dbReference>
<dbReference type="AlphaFoldDB" id="A0A415NG96"/>
<name>A0A415NG96_9BACE</name>
<sequence length="93" mass="10570">MALLILMLRSVGLLTVYCMKKELRFILSLKTAQQFHASLFKQITSPKGTGKAYKFSLFMEKEESESYVPPAVEVITVNVEEGYSSSFEVVPWE</sequence>
<reference evidence="1 2" key="1">
    <citation type="submission" date="2018-08" db="EMBL/GenBank/DDBJ databases">
        <title>A genome reference for cultivated species of the human gut microbiota.</title>
        <authorList>
            <person name="Zou Y."/>
            <person name="Xue W."/>
            <person name="Luo G."/>
        </authorList>
    </citation>
    <scope>NUCLEOTIDE SEQUENCE [LARGE SCALE GENOMIC DNA]</scope>
    <source>
        <strain evidence="1 2">AF36-16BH</strain>
    </source>
</reference>
<evidence type="ECO:0000313" key="2">
    <source>
        <dbReference type="Proteomes" id="UP000285013"/>
    </source>
</evidence>
<organism evidence="1 2">
    <name type="scientific">Bacteroides intestinalis</name>
    <dbReference type="NCBI Taxonomy" id="329854"/>
    <lineage>
        <taxon>Bacteria</taxon>
        <taxon>Pseudomonadati</taxon>
        <taxon>Bacteroidota</taxon>
        <taxon>Bacteroidia</taxon>
        <taxon>Bacteroidales</taxon>
        <taxon>Bacteroidaceae</taxon>
        <taxon>Bacteroides</taxon>
    </lineage>
</organism>
<accession>A0A415NG96</accession>
<dbReference type="Proteomes" id="UP000285013">
    <property type="component" value="Unassembled WGS sequence"/>
</dbReference>
<gene>
    <name evidence="1" type="ORF">DWZ95_01720</name>
</gene>
<evidence type="ECO:0000313" key="1">
    <source>
        <dbReference type="EMBL" id="RHL96751.1"/>
    </source>
</evidence>
<dbReference type="RefSeq" id="WP_118295280.1">
    <property type="nucleotide sequence ID" value="NZ_JAJCKC010000041.1"/>
</dbReference>
<protein>
    <submittedName>
        <fullName evidence="1">Uncharacterized protein</fullName>
    </submittedName>
</protein>
<comment type="caution">
    <text evidence="1">The sequence shown here is derived from an EMBL/GenBank/DDBJ whole genome shotgun (WGS) entry which is preliminary data.</text>
</comment>